<dbReference type="GO" id="GO:0006412">
    <property type="term" value="P:translation"/>
    <property type="evidence" value="ECO:0007669"/>
    <property type="project" value="UniProtKB-UniRule"/>
</dbReference>
<evidence type="ECO:0000256" key="3">
    <source>
        <dbReference type="ARBA" id="ARBA00022884"/>
    </source>
</evidence>
<dbReference type="PANTHER" id="PTHR11229:SF16">
    <property type="entry name" value="LARGE RIBOSOMAL SUBUNIT PROTEIN UL3C"/>
    <property type="match status" value="1"/>
</dbReference>
<evidence type="ECO:0000256" key="5">
    <source>
        <dbReference type="ARBA" id="ARBA00023274"/>
    </source>
</evidence>
<keyword evidence="11" id="KW-1185">Reference proteome</keyword>
<keyword evidence="4 7" id="KW-0689">Ribosomal protein</keyword>
<gene>
    <name evidence="7" type="primary">rplC</name>
    <name evidence="10" type="ORF">CP373A1_14350</name>
</gene>
<keyword evidence="2 7" id="KW-0699">rRNA-binding</keyword>
<dbReference type="InterPro" id="IPR000597">
    <property type="entry name" value="Ribosomal_uL3"/>
</dbReference>
<dbReference type="GeneID" id="42776616"/>
<dbReference type="FunFam" id="2.40.30.10:FF:000004">
    <property type="entry name" value="50S ribosomal protein L3"/>
    <property type="match status" value="1"/>
</dbReference>
<keyword evidence="5 7" id="KW-0687">Ribonucleoprotein</keyword>
<dbReference type="GO" id="GO:0003735">
    <property type="term" value="F:structural constituent of ribosome"/>
    <property type="evidence" value="ECO:0007669"/>
    <property type="project" value="UniProtKB-UniRule"/>
</dbReference>
<dbReference type="Proteomes" id="UP000092714">
    <property type="component" value="Unassembled WGS sequence"/>
</dbReference>
<dbReference type="FunFam" id="3.30.160.810:FF:000001">
    <property type="entry name" value="50S ribosomal protein L3"/>
    <property type="match status" value="1"/>
</dbReference>
<reference evidence="10 11" key="1">
    <citation type="submission" date="2016-06" db="EMBL/GenBank/DDBJ databases">
        <authorList>
            <person name="Kjaerup R.B."/>
            <person name="Dalgaard T.S."/>
            <person name="Juul-Madsen H.R."/>
        </authorList>
    </citation>
    <scope>NUCLEOTIDE SEQUENCE [LARGE SCALE GENOMIC DNA]</scope>
    <source>
        <strain evidence="10 11">373-A1</strain>
    </source>
</reference>
<evidence type="ECO:0000256" key="8">
    <source>
        <dbReference type="RuleBase" id="RU003905"/>
    </source>
</evidence>
<dbReference type="InterPro" id="IPR019926">
    <property type="entry name" value="Ribosomal_uL3_CS"/>
</dbReference>
<dbReference type="AlphaFoldDB" id="A0A174FGI4"/>
<proteinExistence type="inferred from homology"/>
<evidence type="ECO:0000256" key="9">
    <source>
        <dbReference type="RuleBase" id="RU003906"/>
    </source>
</evidence>
<comment type="function">
    <text evidence="7 9">One of the primary rRNA binding proteins, it binds directly near the 3'-end of the 23S rRNA, where it nucleates assembly of the 50S subunit.</text>
</comment>
<dbReference type="Gene3D" id="2.40.30.10">
    <property type="entry name" value="Translation factors"/>
    <property type="match status" value="1"/>
</dbReference>
<protein>
    <recommendedName>
        <fullName evidence="6 7">Large ribosomal subunit protein uL3</fullName>
    </recommendedName>
</protein>
<organism evidence="10 11">
    <name type="scientific">Clostridium paraputrificum</name>
    <dbReference type="NCBI Taxonomy" id="29363"/>
    <lineage>
        <taxon>Bacteria</taxon>
        <taxon>Bacillati</taxon>
        <taxon>Bacillota</taxon>
        <taxon>Clostridia</taxon>
        <taxon>Eubacteriales</taxon>
        <taxon>Clostridiaceae</taxon>
        <taxon>Clostridium</taxon>
    </lineage>
</organism>
<dbReference type="Gene3D" id="3.30.160.810">
    <property type="match status" value="1"/>
</dbReference>
<accession>A0A174FGI4</accession>
<evidence type="ECO:0000256" key="2">
    <source>
        <dbReference type="ARBA" id="ARBA00022730"/>
    </source>
</evidence>
<dbReference type="RefSeq" id="WP_027098786.1">
    <property type="nucleotide sequence ID" value="NZ_CABJAZ010000008.1"/>
</dbReference>
<dbReference type="PANTHER" id="PTHR11229">
    <property type="entry name" value="50S RIBOSOMAL PROTEIN L3"/>
    <property type="match status" value="1"/>
</dbReference>
<dbReference type="SUPFAM" id="SSF50447">
    <property type="entry name" value="Translation proteins"/>
    <property type="match status" value="1"/>
</dbReference>
<dbReference type="GO" id="GO:0019843">
    <property type="term" value="F:rRNA binding"/>
    <property type="evidence" value="ECO:0007669"/>
    <property type="project" value="UniProtKB-UniRule"/>
</dbReference>
<evidence type="ECO:0000256" key="4">
    <source>
        <dbReference type="ARBA" id="ARBA00022980"/>
    </source>
</evidence>
<evidence type="ECO:0000313" key="11">
    <source>
        <dbReference type="Proteomes" id="UP000092714"/>
    </source>
</evidence>
<dbReference type="InterPro" id="IPR009000">
    <property type="entry name" value="Transl_B-barrel_sf"/>
</dbReference>
<comment type="similarity">
    <text evidence="1 7 8">Belongs to the universal ribosomal protein uL3 family.</text>
</comment>
<dbReference type="OrthoDB" id="9806135at2"/>
<evidence type="ECO:0000256" key="7">
    <source>
        <dbReference type="HAMAP-Rule" id="MF_01325"/>
    </source>
</evidence>
<keyword evidence="3 7" id="KW-0694">RNA-binding</keyword>
<dbReference type="HAMAP" id="MF_01325_B">
    <property type="entry name" value="Ribosomal_uL3_B"/>
    <property type="match status" value="1"/>
</dbReference>
<evidence type="ECO:0000256" key="6">
    <source>
        <dbReference type="ARBA" id="ARBA00035243"/>
    </source>
</evidence>
<dbReference type="InterPro" id="IPR019927">
    <property type="entry name" value="Ribosomal_uL3_bac/org-type"/>
</dbReference>
<evidence type="ECO:0000256" key="1">
    <source>
        <dbReference type="ARBA" id="ARBA00006540"/>
    </source>
</evidence>
<comment type="subunit">
    <text evidence="7 9">Part of the 50S ribosomal subunit. Forms a cluster with proteins L14 and L19.</text>
</comment>
<name>A0A174FGI4_9CLOT</name>
<dbReference type="NCBIfam" id="TIGR03625">
    <property type="entry name" value="L3_bact"/>
    <property type="match status" value="1"/>
</dbReference>
<dbReference type="GO" id="GO:0022625">
    <property type="term" value="C:cytosolic large ribosomal subunit"/>
    <property type="evidence" value="ECO:0007669"/>
    <property type="project" value="TreeGrafter"/>
</dbReference>
<sequence length="209" mass="22536">MKKAIIGKKIGMTQIFNENGKMIPVTVVEAGPCVVVQKKTTEKDGYEAIQVGFGEIREKLVNKPAKGHFAKAGVSLRRTLKEFKLENASEYEVGQEIKADVFAVGDKVDVSGISKGKGFQGVIKRWNAQRGPMSHGSKFHRAVGSMGASSDPSRTFKNKHMPGHMGAVNTTVLNLEVVKVIAEKNLILIKGGIPGPNKGTVVIRNTVKA</sequence>
<dbReference type="PROSITE" id="PS00474">
    <property type="entry name" value="RIBOSOMAL_L3"/>
    <property type="match status" value="1"/>
</dbReference>
<dbReference type="eggNOG" id="COG0087">
    <property type="taxonomic scope" value="Bacteria"/>
</dbReference>
<comment type="caution">
    <text evidence="10">The sequence shown here is derived from an EMBL/GenBank/DDBJ whole genome shotgun (WGS) entry which is preliminary data.</text>
</comment>
<evidence type="ECO:0000313" key="10">
    <source>
        <dbReference type="EMBL" id="OBY09844.1"/>
    </source>
</evidence>
<dbReference type="EMBL" id="MAPZ01000026">
    <property type="protein sequence ID" value="OBY09844.1"/>
    <property type="molecule type" value="Genomic_DNA"/>
</dbReference>
<dbReference type="Pfam" id="PF00297">
    <property type="entry name" value="Ribosomal_L3"/>
    <property type="match status" value="1"/>
</dbReference>